<protein>
    <submittedName>
        <fullName evidence="1">Uncharacterized protein</fullName>
    </submittedName>
</protein>
<name>A0ABV0RNU7_9TELE</name>
<evidence type="ECO:0000313" key="1">
    <source>
        <dbReference type="EMBL" id="MEQ2209880.1"/>
    </source>
</evidence>
<comment type="caution">
    <text evidence="1">The sequence shown here is derived from an EMBL/GenBank/DDBJ whole genome shotgun (WGS) entry which is preliminary data.</text>
</comment>
<sequence>MDKICFMENHFLFVNVCLWKSDISCDVDLHKLCLLLMEENNMVLAHDAPGTIRLYRDLRPLIREPLLLPDLGPVGERGCIRNGLIIAPSSCSFTFHEVNSKNSILGRKGARDCCADSGQPLTPTSSRDRNACFG</sequence>
<proteinExistence type="predicted"/>
<reference evidence="1 2" key="1">
    <citation type="submission" date="2021-06" db="EMBL/GenBank/DDBJ databases">
        <authorList>
            <person name="Palmer J.M."/>
        </authorList>
    </citation>
    <scope>NUCLEOTIDE SEQUENCE [LARGE SCALE GENOMIC DNA]</scope>
    <source>
        <strain evidence="1 2">XC_2019</strain>
        <tissue evidence="1">Muscle</tissue>
    </source>
</reference>
<accession>A0ABV0RNU7</accession>
<keyword evidence="2" id="KW-1185">Reference proteome</keyword>
<organism evidence="1 2">
    <name type="scientific">Xenoophorus captivus</name>
    <dbReference type="NCBI Taxonomy" id="1517983"/>
    <lineage>
        <taxon>Eukaryota</taxon>
        <taxon>Metazoa</taxon>
        <taxon>Chordata</taxon>
        <taxon>Craniata</taxon>
        <taxon>Vertebrata</taxon>
        <taxon>Euteleostomi</taxon>
        <taxon>Actinopterygii</taxon>
        <taxon>Neopterygii</taxon>
        <taxon>Teleostei</taxon>
        <taxon>Neoteleostei</taxon>
        <taxon>Acanthomorphata</taxon>
        <taxon>Ovalentaria</taxon>
        <taxon>Atherinomorphae</taxon>
        <taxon>Cyprinodontiformes</taxon>
        <taxon>Goodeidae</taxon>
        <taxon>Xenoophorus</taxon>
    </lineage>
</organism>
<dbReference type="EMBL" id="JAHRIN010051985">
    <property type="protein sequence ID" value="MEQ2209880.1"/>
    <property type="molecule type" value="Genomic_DNA"/>
</dbReference>
<dbReference type="Proteomes" id="UP001434883">
    <property type="component" value="Unassembled WGS sequence"/>
</dbReference>
<evidence type="ECO:0000313" key="2">
    <source>
        <dbReference type="Proteomes" id="UP001434883"/>
    </source>
</evidence>
<gene>
    <name evidence="1" type="ORF">XENOCAPTIV_005288</name>
</gene>